<dbReference type="Gene3D" id="1.25.40.10">
    <property type="entry name" value="Tetratricopeptide repeat domain"/>
    <property type="match status" value="1"/>
</dbReference>
<evidence type="ECO:0000256" key="1">
    <source>
        <dbReference type="ARBA" id="ARBA00022531"/>
    </source>
</evidence>
<dbReference type="InterPro" id="IPR019734">
    <property type="entry name" value="TPR_rpt"/>
</dbReference>
<dbReference type="AlphaFoldDB" id="A0A0F7R632"/>
<comment type="function">
    <text evidence="5">Seems to be required for the assembly of the photosystem I complex.</text>
</comment>
<geneLocation type="chloroplast" evidence="7"/>
<reference evidence="7" key="1">
    <citation type="submission" date="2014-10" db="EMBL/GenBank/DDBJ databases">
        <title>The plastid genome of Lepidodinium chlorophorum.</title>
        <authorList>
            <person name="Kamikawa R."/>
            <person name="Tanifuji G."/>
            <person name="Kawachi M."/>
            <person name="Miyashita M."/>
            <person name="Hashimoto T."/>
            <person name="Inagaki Y."/>
        </authorList>
    </citation>
    <scope>NUCLEOTIDE SEQUENCE</scope>
</reference>
<protein>
    <recommendedName>
        <fullName evidence="5">Photosystem I assembly protein Ycf3</fullName>
    </recommendedName>
</protein>
<proteinExistence type="inferred from homology"/>
<evidence type="ECO:0000256" key="4">
    <source>
        <dbReference type="ARBA" id="ARBA00023136"/>
    </source>
</evidence>
<dbReference type="GeneID" id="24286281"/>
<keyword evidence="7" id="KW-0150">Chloroplast</keyword>
<gene>
    <name evidence="5 7" type="primary">ycf3</name>
</gene>
<feature type="repeat" description="TPR 1" evidence="5">
    <location>
        <begin position="35"/>
        <end position="68"/>
    </location>
</feature>
<name>A0A0F7R632_LEPCH</name>
<keyword evidence="1 5" id="KW-0602">Photosynthesis</keyword>
<feature type="repeat" description="TPR" evidence="6">
    <location>
        <begin position="35"/>
        <end position="68"/>
    </location>
</feature>
<comment type="similarity">
    <text evidence="5">Belongs to the Ycf3 family.</text>
</comment>
<dbReference type="InterPro" id="IPR022818">
    <property type="entry name" value="PSI_Ycf3_assembly"/>
</dbReference>
<evidence type="ECO:0000256" key="2">
    <source>
        <dbReference type="ARBA" id="ARBA00022737"/>
    </source>
</evidence>
<accession>A0A0F7R632</accession>
<keyword evidence="7" id="KW-0934">Plastid</keyword>
<feature type="repeat" description="TPR 2" evidence="5">
    <location>
        <begin position="72"/>
        <end position="105"/>
    </location>
</feature>
<dbReference type="GO" id="GO:0009535">
    <property type="term" value="C:chloroplast thylakoid membrane"/>
    <property type="evidence" value="ECO:0007669"/>
    <property type="project" value="UniProtKB-SubCell"/>
</dbReference>
<keyword evidence="5" id="KW-0793">Thylakoid</keyword>
<dbReference type="GO" id="GO:0015979">
    <property type="term" value="P:photosynthesis"/>
    <property type="evidence" value="ECO:0007669"/>
    <property type="project" value="UniProtKB-UniRule"/>
</dbReference>
<feature type="repeat" description="TPR 3" evidence="5">
    <location>
        <begin position="120"/>
        <end position="153"/>
    </location>
</feature>
<dbReference type="InterPro" id="IPR011990">
    <property type="entry name" value="TPR-like_helical_dom_sf"/>
</dbReference>
<evidence type="ECO:0000256" key="5">
    <source>
        <dbReference type="HAMAP-Rule" id="MF_00439"/>
    </source>
</evidence>
<dbReference type="PROSITE" id="PS50005">
    <property type="entry name" value="TPR"/>
    <property type="match status" value="1"/>
</dbReference>
<keyword evidence="2 5" id="KW-0677">Repeat</keyword>
<evidence type="ECO:0000256" key="6">
    <source>
        <dbReference type="PROSITE-ProRule" id="PRU00339"/>
    </source>
</evidence>
<evidence type="ECO:0000313" key="7">
    <source>
        <dbReference type="EMBL" id="BAR72327.1"/>
    </source>
</evidence>
<dbReference type="SUPFAM" id="SSF48452">
    <property type="entry name" value="TPR-like"/>
    <property type="match status" value="1"/>
</dbReference>
<dbReference type="SMART" id="SM00028">
    <property type="entry name" value="TPR"/>
    <property type="match status" value="2"/>
</dbReference>
<dbReference type="NCBIfam" id="NF002725">
    <property type="entry name" value="PRK02603.1"/>
    <property type="match status" value="1"/>
</dbReference>
<dbReference type="HAMAP" id="MF_00439">
    <property type="entry name" value="Ycf3"/>
    <property type="match status" value="1"/>
</dbReference>
<keyword evidence="4 5" id="KW-0472">Membrane</keyword>
<organism evidence="7">
    <name type="scientific">Lepidodinium chlorophorum</name>
    <name type="common">Dinoflagellate</name>
    <name type="synonym">Gymnodinium chlorophorum</name>
    <dbReference type="NCBI Taxonomy" id="107758"/>
    <lineage>
        <taxon>Eukaryota</taxon>
        <taxon>Sar</taxon>
        <taxon>Alveolata</taxon>
        <taxon>Dinophyceae</taxon>
        <taxon>Gymnodiniales</taxon>
        <taxon>Gymnodiniaceae</taxon>
        <taxon>Lepidodinium</taxon>
    </lineage>
</organism>
<comment type="subcellular location">
    <subcellularLocation>
        <location evidence="5">Plastid</location>
        <location evidence="5">Chloroplast thylakoid membrane</location>
        <topology evidence="5">Peripheral membrane protein</topology>
    </subcellularLocation>
</comment>
<sequence length="171" mass="19903">MSRSPRNDNFIDKTFTIIANLILKGIPTPKTAKIAFAFYRDGLAAQSEGEYAEALKNYFKALRLETDPFDRSYILYNIRLIHTSNGRYCRALEYYFAALDRNPGLVQALNNIRILYHSRGEEAVKKNKYEVSKLLFSRSAEYWKEAIRLTPSNYIEAQNWISINSSNYKHK</sequence>
<dbReference type="RefSeq" id="YP_009139353.1">
    <property type="nucleotide sequence ID" value="NC_027093.1"/>
</dbReference>
<keyword evidence="3 5" id="KW-0802">TPR repeat</keyword>
<evidence type="ECO:0000256" key="3">
    <source>
        <dbReference type="ARBA" id="ARBA00022803"/>
    </source>
</evidence>
<dbReference type="EMBL" id="LC008447">
    <property type="protein sequence ID" value="BAR72327.1"/>
    <property type="molecule type" value="Genomic_DNA"/>
</dbReference>